<comment type="caution">
    <text evidence="2">The sequence shown here is derived from an EMBL/GenBank/DDBJ whole genome shotgun (WGS) entry which is preliminary data.</text>
</comment>
<reference evidence="2" key="2">
    <citation type="submission" date="2022-01" db="EMBL/GenBank/DDBJ databases">
        <authorList>
            <person name="Yamashiro T."/>
            <person name="Shiraishi A."/>
            <person name="Satake H."/>
            <person name="Nakayama K."/>
        </authorList>
    </citation>
    <scope>NUCLEOTIDE SEQUENCE</scope>
</reference>
<evidence type="ECO:0000313" key="3">
    <source>
        <dbReference type="Proteomes" id="UP001151760"/>
    </source>
</evidence>
<feature type="region of interest" description="Disordered" evidence="1">
    <location>
        <begin position="248"/>
        <end position="281"/>
    </location>
</feature>
<organism evidence="2 3">
    <name type="scientific">Tanacetum coccineum</name>
    <dbReference type="NCBI Taxonomy" id="301880"/>
    <lineage>
        <taxon>Eukaryota</taxon>
        <taxon>Viridiplantae</taxon>
        <taxon>Streptophyta</taxon>
        <taxon>Embryophyta</taxon>
        <taxon>Tracheophyta</taxon>
        <taxon>Spermatophyta</taxon>
        <taxon>Magnoliopsida</taxon>
        <taxon>eudicotyledons</taxon>
        <taxon>Gunneridae</taxon>
        <taxon>Pentapetalae</taxon>
        <taxon>asterids</taxon>
        <taxon>campanulids</taxon>
        <taxon>Asterales</taxon>
        <taxon>Asteraceae</taxon>
        <taxon>Asteroideae</taxon>
        <taxon>Anthemideae</taxon>
        <taxon>Anthemidinae</taxon>
        <taxon>Tanacetum</taxon>
    </lineage>
</organism>
<feature type="region of interest" description="Disordered" evidence="1">
    <location>
        <begin position="468"/>
        <end position="513"/>
    </location>
</feature>
<keyword evidence="3" id="KW-1185">Reference proteome</keyword>
<feature type="compositionally biased region" description="Polar residues" evidence="1">
    <location>
        <begin position="468"/>
        <end position="481"/>
    </location>
</feature>
<feature type="region of interest" description="Disordered" evidence="1">
    <location>
        <begin position="115"/>
        <end position="235"/>
    </location>
</feature>
<evidence type="ECO:0000313" key="2">
    <source>
        <dbReference type="EMBL" id="GJT42451.1"/>
    </source>
</evidence>
<gene>
    <name evidence="2" type="ORF">Tco_0951166</name>
</gene>
<protein>
    <submittedName>
        <fullName evidence="2">Uncharacterized protein</fullName>
    </submittedName>
</protein>
<dbReference type="Proteomes" id="UP001151760">
    <property type="component" value="Unassembled WGS sequence"/>
</dbReference>
<name>A0ABQ5DW38_9ASTR</name>
<reference evidence="2" key="1">
    <citation type="journal article" date="2022" name="Int. J. Mol. Sci.">
        <title>Draft Genome of Tanacetum Coccineum: Genomic Comparison of Closely Related Tanacetum-Family Plants.</title>
        <authorList>
            <person name="Yamashiro T."/>
            <person name="Shiraishi A."/>
            <person name="Nakayama K."/>
            <person name="Satake H."/>
        </authorList>
    </citation>
    <scope>NUCLEOTIDE SEQUENCE</scope>
</reference>
<proteinExistence type="predicted"/>
<accession>A0ABQ5DW38</accession>
<dbReference type="EMBL" id="BQNB010015645">
    <property type="protein sequence ID" value="GJT42451.1"/>
    <property type="molecule type" value="Genomic_DNA"/>
</dbReference>
<feature type="compositionally biased region" description="Polar residues" evidence="1">
    <location>
        <begin position="269"/>
        <end position="281"/>
    </location>
</feature>
<feature type="compositionally biased region" description="Basic residues" evidence="1">
    <location>
        <begin position="131"/>
        <end position="141"/>
    </location>
</feature>
<sequence>MNNKKPLTLDFKTFTSSTGLDYNNGEYVSHLSPEAIKAELAKIVTNLSYLDKTHVLKNSFPVAWRILFIFVIQFLDGNYSSTKQINYIQQMIAYCLMTGTKVDIREIIDRDLTVTPTLPKSQGPKASGAISKKRKHPKSKKTPIEVQVTPPFRLTEDSKQSHSVSSGNIPDPQDPERKKQLAGMGLPSTQLDEGTHKSQILLEGTNTDPKDSGRNVQPADKGLPSTVSNKGTRKVKMKYLRLEMKDEEVHHTNEEETPSPSPNKDQPESSHTQNTESDSDSSCLKALKKYEMSCHLLKDNWYNIFKKSLGYFITELLKRKITGKKLGWSQLPQYADFKSNIRGISWGAVDVVKEDHALNKKVIKATEAYTKNSTNLTKLLSLIKRFDFQGLKSLVESLQASALRQDEHLAEWAKSSTSMAWNLGLRLTSIESTQVTLRSKISSLKQDSSDIKSVMTKIFKAFKGQSSLAPSSSVPTRTLSITEGPATVRGNFKHAATKEPHSDTEGENDDIET</sequence>
<evidence type="ECO:0000256" key="1">
    <source>
        <dbReference type="SAM" id="MobiDB-lite"/>
    </source>
</evidence>